<evidence type="ECO:0008006" key="5">
    <source>
        <dbReference type="Google" id="ProtNLM"/>
    </source>
</evidence>
<feature type="chain" id="PRO_5040513178" description="Secreted protein" evidence="2">
    <location>
        <begin position="25"/>
        <end position="90"/>
    </location>
</feature>
<reference evidence="3" key="1">
    <citation type="journal article" date="2020" name="New Phytol.">
        <title>Comparative genomics reveals dynamic genome evolution in host specialist ectomycorrhizal fungi.</title>
        <authorList>
            <person name="Lofgren L.A."/>
            <person name="Nguyen N.H."/>
            <person name="Vilgalys R."/>
            <person name="Ruytinx J."/>
            <person name="Liao H.L."/>
            <person name="Branco S."/>
            <person name="Kuo A."/>
            <person name="LaButti K."/>
            <person name="Lipzen A."/>
            <person name="Andreopoulos W."/>
            <person name="Pangilinan J."/>
            <person name="Riley R."/>
            <person name="Hundley H."/>
            <person name="Na H."/>
            <person name="Barry K."/>
            <person name="Grigoriev I.V."/>
            <person name="Stajich J.E."/>
            <person name="Kennedy P.G."/>
        </authorList>
    </citation>
    <scope>NUCLEOTIDE SEQUENCE</scope>
    <source>
        <strain evidence="3">S12</strain>
    </source>
</reference>
<evidence type="ECO:0000256" key="1">
    <source>
        <dbReference type="SAM" id="MobiDB-lite"/>
    </source>
</evidence>
<evidence type="ECO:0000313" key="3">
    <source>
        <dbReference type="EMBL" id="KAG1810449.1"/>
    </source>
</evidence>
<keyword evidence="4" id="KW-1185">Reference proteome</keyword>
<dbReference type="Proteomes" id="UP000719766">
    <property type="component" value="Unassembled WGS sequence"/>
</dbReference>
<dbReference type="GeneID" id="64595074"/>
<proteinExistence type="predicted"/>
<dbReference type="EMBL" id="JABBWE010000001">
    <property type="protein sequence ID" value="KAG1810449.1"/>
    <property type="molecule type" value="Genomic_DNA"/>
</dbReference>
<organism evidence="3 4">
    <name type="scientific">Suillus plorans</name>
    <dbReference type="NCBI Taxonomy" id="116603"/>
    <lineage>
        <taxon>Eukaryota</taxon>
        <taxon>Fungi</taxon>
        <taxon>Dikarya</taxon>
        <taxon>Basidiomycota</taxon>
        <taxon>Agaricomycotina</taxon>
        <taxon>Agaricomycetes</taxon>
        <taxon>Agaricomycetidae</taxon>
        <taxon>Boletales</taxon>
        <taxon>Suillineae</taxon>
        <taxon>Suillaceae</taxon>
        <taxon>Suillus</taxon>
    </lineage>
</organism>
<evidence type="ECO:0000256" key="2">
    <source>
        <dbReference type="SAM" id="SignalP"/>
    </source>
</evidence>
<comment type="caution">
    <text evidence="3">The sequence shown here is derived from an EMBL/GenBank/DDBJ whole genome shotgun (WGS) entry which is preliminary data.</text>
</comment>
<keyword evidence="2" id="KW-0732">Signal</keyword>
<dbReference type="RefSeq" id="XP_041168114.1">
    <property type="nucleotide sequence ID" value="XM_041301310.1"/>
</dbReference>
<accession>A0A9P7E3W1</accession>
<dbReference type="OrthoDB" id="10561227at2759"/>
<feature type="region of interest" description="Disordered" evidence="1">
    <location>
        <begin position="68"/>
        <end position="90"/>
    </location>
</feature>
<name>A0A9P7E3W1_9AGAM</name>
<protein>
    <recommendedName>
        <fullName evidence="5">Secreted protein</fullName>
    </recommendedName>
</protein>
<feature type="signal peptide" evidence="2">
    <location>
        <begin position="1"/>
        <end position="24"/>
    </location>
</feature>
<evidence type="ECO:0000313" key="4">
    <source>
        <dbReference type="Proteomes" id="UP000719766"/>
    </source>
</evidence>
<sequence length="90" mass="9889">MSPRRSTLPPLIILLIIHTCPMNSVYLSITQTPVQVATAGHLGTQPQSQVPHPSPLRLLICKSMVPQTKATHNTNSPHKPLHPWEGTSTR</sequence>
<feature type="compositionally biased region" description="Polar residues" evidence="1">
    <location>
        <begin position="68"/>
        <end position="77"/>
    </location>
</feature>
<dbReference type="AlphaFoldDB" id="A0A9P7E3W1"/>
<gene>
    <name evidence="3" type="ORF">HD556DRAFT_1320554</name>
</gene>